<evidence type="ECO:0000256" key="8">
    <source>
        <dbReference type="SAM" id="Phobius"/>
    </source>
</evidence>
<dbReference type="SUPFAM" id="SSF55874">
    <property type="entry name" value="ATPase domain of HSP90 chaperone/DNA topoisomerase II/histidine kinase"/>
    <property type="match status" value="1"/>
</dbReference>
<dbReference type="EMBL" id="JACEIP010000031">
    <property type="protein sequence ID" value="MBA4544210.1"/>
    <property type="molecule type" value="Genomic_DNA"/>
</dbReference>
<dbReference type="Gene3D" id="3.30.565.10">
    <property type="entry name" value="Histidine kinase-like ATPase, C-terminal domain"/>
    <property type="match status" value="1"/>
</dbReference>
<dbReference type="CDD" id="cd00075">
    <property type="entry name" value="HATPase"/>
    <property type="match status" value="1"/>
</dbReference>
<evidence type="ECO:0000256" key="6">
    <source>
        <dbReference type="ARBA" id="ARBA00022840"/>
    </source>
</evidence>
<gene>
    <name evidence="10" type="ORF">H1164_15215</name>
</gene>
<dbReference type="InterPro" id="IPR003594">
    <property type="entry name" value="HATPase_dom"/>
</dbReference>
<keyword evidence="8" id="KW-0472">Membrane</keyword>
<keyword evidence="4" id="KW-0547">Nucleotide-binding</keyword>
<sequence>MEGGRIIRLLKDNRILVLLMAILVPLAGEFNIRPFHDDYRVSFGIPIFFFFLFVIRKIHPVISGVIVGFAVLVLRISLDFFNSVPFDFLLSVRTHIPASIFYIIYGLFFHLAKINRFQQEAEVIGFLGMGVEIVASLSELALRHFLSDEPFSVPMVGKIVLIAFVRNFFVLGVIFSVFKDKKVQEDQKIMLESHLYEVNIHLEKTLQYADEITKDGQELYRRLMRIGSASGHPEVIRHAQDVLGMAKKVHDIKQDNKRIISILSKLLSKKSSPDRIRLDELGYIVVRANQYYAEKLNKEIHISLDTENCELYIDAFTVLSLINNLVSNSVEAIEKKGMIRISLRRRKNWLTFTIADNGPGIQAKRLQRIFEAGYTTKLLERKDPFSGLGLSYVKEEVQKLGGRIEVQKLGGRIEVKSSPDRRETIFTIHLPVERLLRG</sequence>
<comment type="catalytic activity">
    <reaction evidence="1">
        <text>ATP + protein L-histidine = ADP + protein N-phospho-L-histidine.</text>
        <dbReference type="EC" id="2.7.13.3"/>
    </reaction>
</comment>
<evidence type="ECO:0000256" key="4">
    <source>
        <dbReference type="ARBA" id="ARBA00022741"/>
    </source>
</evidence>
<feature type="transmembrane region" description="Helical" evidence="8">
    <location>
        <begin position="158"/>
        <end position="178"/>
    </location>
</feature>
<feature type="transmembrane region" description="Helical" evidence="8">
    <location>
        <begin position="15"/>
        <end position="33"/>
    </location>
</feature>
<feature type="transmembrane region" description="Helical" evidence="8">
    <location>
        <begin position="62"/>
        <end position="82"/>
    </location>
</feature>
<dbReference type="PANTHER" id="PTHR43711">
    <property type="entry name" value="TWO-COMPONENT HISTIDINE KINASE"/>
    <property type="match status" value="1"/>
</dbReference>
<dbReference type="Proteomes" id="UP000530514">
    <property type="component" value="Unassembled WGS sequence"/>
</dbReference>
<evidence type="ECO:0000259" key="9">
    <source>
        <dbReference type="PROSITE" id="PS50109"/>
    </source>
</evidence>
<evidence type="ECO:0000256" key="1">
    <source>
        <dbReference type="ARBA" id="ARBA00000085"/>
    </source>
</evidence>
<dbReference type="PROSITE" id="PS50109">
    <property type="entry name" value="HIS_KIN"/>
    <property type="match status" value="1"/>
</dbReference>
<keyword evidence="6 10" id="KW-0067">ATP-binding</keyword>
<feature type="domain" description="Histidine kinase" evidence="9">
    <location>
        <begin position="252"/>
        <end position="434"/>
    </location>
</feature>
<evidence type="ECO:0000256" key="5">
    <source>
        <dbReference type="ARBA" id="ARBA00022777"/>
    </source>
</evidence>
<dbReference type="PRINTS" id="PR00344">
    <property type="entry name" value="BCTRLSENSOR"/>
</dbReference>
<proteinExistence type="predicted"/>
<dbReference type="GO" id="GO:0005524">
    <property type="term" value="F:ATP binding"/>
    <property type="evidence" value="ECO:0007669"/>
    <property type="project" value="UniProtKB-KW"/>
</dbReference>
<dbReference type="SMART" id="SM00387">
    <property type="entry name" value="HATPase_c"/>
    <property type="match status" value="1"/>
</dbReference>
<keyword evidence="5" id="KW-0418">Kinase</keyword>
<dbReference type="GO" id="GO:0000160">
    <property type="term" value="P:phosphorelay signal transduction system"/>
    <property type="evidence" value="ECO:0007669"/>
    <property type="project" value="UniProtKB-KW"/>
</dbReference>
<dbReference type="EC" id="2.7.13.3" evidence="2"/>
<evidence type="ECO:0000256" key="3">
    <source>
        <dbReference type="ARBA" id="ARBA00022679"/>
    </source>
</evidence>
<evidence type="ECO:0000313" key="11">
    <source>
        <dbReference type="Proteomes" id="UP000530514"/>
    </source>
</evidence>
<keyword evidence="8" id="KW-1133">Transmembrane helix</keyword>
<dbReference type="GO" id="GO:0004673">
    <property type="term" value="F:protein histidine kinase activity"/>
    <property type="evidence" value="ECO:0007669"/>
    <property type="project" value="UniProtKB-EC"/>
</dbReference>
<keyword evidence="3" id="KW-0808">Transferase</keyword>
<protein>
    <recommendedName>
        <fullName evidence="2">histidine kinase</fullName>
        <ecNumber evidence="2">2.7.13.3</ecNumber>
    </recommendedName>
</protein>
<dbReference type="InterPro" id="IPR050736">
    <property type="entry name" value="Sensor_HK_Regulatory"/>
</dbReference>
<evidence type="ECO:0000256" key="7">
    <source>
        <dbReference type="ARBA" id="ARBA00023012"/>
    </source>
</evidence>
<evidence type="ECO:0000313" key="10">
    <source>
        <dbReference type="EMBL" id="MBA4544210.1"/>
    </source>
</evidence>
<keyword evidence="7" id="KW-0902">Two-component regulatory system</keyword>
<evidence type="ECO:0000256" key="2">
    <source>
        <dbReference type="ARBA" id="ARBA00012438"/>
    </source>
</evidence>
<comment type="caution">
    <text evidence="10">The sequence shown here is derived from an EMBL/GenBank/DDBJ whole genome shotgun (WGS) entry which is preliminary data.</text>
</comment>
<feature type="transmembrane region" description="Helical" evidence="8">
    <location>
        <begin position="124"/>
        <end position="146"/>
    </location>
</feature>
<dbReference type="InterPro" id="IPR036890">
    <property type="entry name" value="HATPase_C_sf"/>
</dbReference>
<dbReference type="InterPro" id="IPR005467">
    <property type="entry name" value="His_kinase_dom"/>
</dbReference>
<dbReference type="InterPro" id="IPR004358">
    <property type="entry name" value="Sig_transdc_His_kin-like_C"/>
</dbReference>
<name>A0A7W1XCN3_9BACL</name>
<dbReference type="AlphaFoldDB" id="A0A7W1XCN3"/>
<feature type="transmembrane region" description="Helical" evidence="8">
    <location>
        <begin position="94"/>
        <end position="112"/>
    </location>
</feature>
<keyword evidence="11" id="KW-1185">Reference proteome</keyword>
<dbReference type="PANTHER" id="PTHR43711:SF26">
    <property type="entry name" value="SENSOR HISTIDINE KINASE RCSC"/>
    <property type="match status" value="1"/>
</dbReference>
<accession>A0A7W1XCN3</accession>
<reference evidence="10 11" key="1">
    <citation type="submission" date="2020-07" db="EMBL/GenBank/DDBJ databases">
        <authorList>
            <person name="Feng H."/>
        </authorList>
    </citation>
    <scope>NUCLEOTIDE SEQUENCE [LARGE SCALE GENOMIC DNA]</scope>
    <source>
        <strain evidence="11">s-11</strain>
    </source>
</reference>
<keyword evidence="8" id="KW-0812">Transmembrane</keyword>
<dbReference type="Pfam" id="PF02518">
    <property type="entry name" value="HATPase_c"/>
    <property type="match status" value="1"/>
</dbReference>
<organism evidence="10 11">
    <name type="scientific">Thermoactinomyces daqus</name>
    <dbReference type="NCBI Taxonomy" id="1329516"/>
    <lineage>
        <taxon>Bacteria</taxon>
        <taxon>Bacillati</taxon>
        <taxon>Bacillota</taxon>
        <taxon>Bacilli</taxon>
        <taxon>Bacillales</taxon>
        <taxon>Thermoactinomycetaceae</taxon>
        <taxon>Thermoactinomyces</taxon>
    </lineage>
</organism>